<feature type="compositionally biased region" description="Basic residues" evidence="4">
    <location>
        <begin position="63"/>
        <end position="83"/>
    </location>
</feature>
<feature type="region of interest" description="Disordered" evidence="4">
    <location>
        <begin position="1724"/>
        <end position="1745"/>
    </location>
</feature>
<dbReference type="Pfam" id="PF07496">
    <property type="entry name" value="zf-CW"/>
    <property type="match status" value="2"/>
</dbReference>
<feature type="compositionally biased region" description="Basic and acidic residues" evidence="4">
    <location>
        <begin position="1130"/>
        <end position="1139"/>
    </location>
</feature>
<feature type="compositionally biased region" description="Basic residues" evidence="4">
    <location>
        <begin position="1237"/>
        <end position="1250"/>
    </location>
</feature>
<proteinExistence type="predicted"/>
<accession>A0A448YVM1</accession>
<feature type="compositionally biased region" description="Polar residues" evidence="4">
    <location>
        <begin position="269"/>
        <end position="282"/>
    </location>
</feature>
<dbReference type="PROSITE" id="PS51050">
    <property type="entry name" value="ZF_CW"/>
    <property type="match status" value="2"/>
</dbReference>
<feature type="region of interest" description="Disordered" evidence="4">
    <location>
        <begin position="654"/>
        <end position="895"/>
    </location>
</feature>
<dbReference type="InterPro" id="IPR017956">
    <property type="entry name" value="AT_hook_DNA-bd_motif"/>
</dbReference>
<feature type="region of interest" description="Disordered" evidence="4">
    <location>
        <begin position="1"/>
        <end position="567"/>
    </location>
</feature>
<gene>
    <name evidence="6" type="ORF">PSNMU_V1.4_AUG-EV-PASAV3_0004890</name>
</gene>
<feature type="compositionally biased region" description="Acidic residues" evidence="4">
    <location>
        <begin position="127"/>
        <end position="160"/>
    </location>
</feature>
<reference evidence="6 7" key="1">
    <citation type="submission" date="2019-01" db="EMBL/GenBank/DDBJ databases">
        <authorList>
            <person name="Ferrante I. M."/>
        </authorList>
    </citation>
    <scope>NUCLEOTIDE SEQUENCE [LARGE SCALE GENOMIC DNA]</scope>
    <source>
        <strain evidence="6 7">B856</strain>
    </source>
</reference>
<evidence type="ECO:0000313" key="7">
    <source>
        <dbReference type="Proteomes" id="UP000291116"/>
    </source>
</evidence>
<dbReference type="EMBL" id="CAACVS010000009">
    <property type="protein sequence ID" value="VEU33799.1"/>
    <property type="molecule type" value="Genomic_DNA"/>
</dbReference>
<feature type="compositionally biased region" description="Low complexity" evidence="4">
    <location>
        <begin position="43"/>
        <end position="62"/>
    </location>
</feature>
<feature type="compositionally biased region" description="Basic and acidic residues" evidence="4">
    <location>
        <begin position="1322"/>
        <end position="1350"/>
    </location>
</feature>
<dbReference type="InterPro" id="IPR055300">
    <property type="entry name" value="CWZF3/5/7"/>
</dbReference>
<feature type="compositionally biased region" description="Basic and acidic residues" evidence="4">
    <location>
        <begin position="526"/>
        <end position="537"/>
    </location>
</feature>
<feature type="domain" description="CW-type" evidence="5">
    <location>
        <begin position="1422"/>
        <end position="1475"/>
    </location>
</feature>
<evidence type="ECO:0000259" key="5">
    <source>
        <dbReference type="PROSITE" id="PS51050"/>
    </source>
</evidence>
<feature type="compositionally biased region" description="Low complexity" evidence="4">
    <location>
        <begin position="214"/>
        <end position="232"/>
    </location>
</feature>
<feature type="compositionally biased region" description="Polar residues" evidence="4">
    <location>
        <begin position="433"/>
        <end position="444"/>
    </location>
</feature>
<evidence type="ECO:0000256" key="2">
    <source>
        <dbReference type="ARBA" id="ARBA00022771"/>
    </source>
</evidence>
<dbReference type="PANTHER" id="PTHR46524">
    <property type="entry name" value="CW-TYPE ZINC FINGER"/>
    <property type="match status" value="1"/>
</dbReference>
<feature type="compositionally biased region" description="Low complexity" evidence="4">
    <location>
        <begin position="924"/>
        <end position="939"/>
    </location>
</feature>
<feature type="compositionally biased region" description="Pro residues" evidence="4">
    <location>
        <begin position="1036"/>
        <end position="1046"/>
    </location>
</feature>
<dbReference type="Gene3D" id="3.30.40.100">
    <property type="match status" value="2"/>
</dbReference>
<dbReference type="OrthoDB" id="49372at2759"/>
<feature type="compositionally biased region" description="Basic and acidic residues" evidence="4">
    <location>
        <begin position="1297"/>
        <end position="1306"/>
    </location>
</feature>
<keyword evidence="3" id="KW-0862">Zinc</keyword>
<dbReference type="InterPro" id="IPR011124">
    <property type="entry name" value="Znf_CW"/>
</dbReference>
<name>A0A448YVM1_9STRA</name>
<feature type="compositionally biased region" description="Polar residues" evidence="4">
    <location>
        <begin position="1404"/>
        <end position="1413"/>
    </location>
</feature>
<keyword evidence="7" id="KW-1185">Reference proteome</keyword>
<feature type="region of interest" description="Disordered" evidence="4">
    <location>
        <begin position="1219"/>
        <end position="1417"/>
    </location>
</feature>
<feature type="compositionally biased region" description="Low complexity" evidence="4">
    <location>
        <begin position="292"/>
        <end position="303"/>
    </location>
</feature>
<dbReference type="SMART" id="SM00384">
    <property type="entry name" value="AT_hook"/>
    <property type="match status" value="2"/>
</dbReference>
<dbReference type="GO" id="GO:0003677">
    <property type="term" value="F:DNA binding"/>
    <property type="evidence" value="ECO:0007669"/>
    <property type="project" value="InterPro"/>
</dbReference>
<feature type="compositionally biased region" description="Acidic residues" evidence="4">
    <location>
        <begin position="178"/>
        <end position="201"/>
    </location>
</feature>
<feature type="compositionally biased region" description="Low complexity" evidence="4">
    <location>
        <begin position="242"/>
        <end position="268"/>
    </location>
</feature>
<feature type="domain" description="CW-type" evidence="5">
    <location>
        <begin position="1177"/>
        <end position="1230"/>
    </location>
</feature>
<protein>
    <recommendedName>
        <fullName evidence="5">CW-type domain-containing protein</fullName>
    </recommendedName>
</protein>
<evidence type="ECO:0000256" key="1">
    <source>
        <dbReference type="ARBA" id="ARBA00022723"/>
    </source>
</evidence>
<keyword evidence="2" id="KW-0863">Zinc-finger</keyword>
<feature type="compositionally biased region" description="Basic residues" evidence="4">
    <location>
        <begin position="164"/>
        <end position="175"/>
    </location>
</feature>
<evidence type="ECO:0000313" key="6">
    <source>
        <dbReference type="EMBL" id="VEU33799.1"/>
    </source>
</evidence>
<dbReference type="PANTHER" id="PTHR46524:SF7">
    <property type="entry name" value="CW-TYPE ZINC FINGER"/>
    <property type="match status" value="1"/>
</dbReference>
<feature type="compositionally biased region" description="Low complexity" evidence="4">
    <location>
        <begin position="499"/>
        <end position="511"/>
    </location>
</feature>
<organism evidence="6 7">
    <name type="scientific">Pseudo-nitzschia multistriata</name>
    <dbReference type="NCBI Taxonomy" id="183589"/>
    <lineage>
        <taxon>Eukaryota</taxon>
        <taxon>Sar</taxon>
        <taxon>Stramenopiles</taxon>
        <taxon>Ochrophyta</taxon>
        <taxon>Bacillariophyta</taxon>
        <taxon>Bacillariophyceae</taxon>
        <taxon>Bacillariophycidae</taxon>
        <taxon>Bacillariales</taxon>
        <taxon>Bacillariaceae</taxon>
        <taxon>Pseudo-nitzschia</taxon>
    </lineage>
</organism>
<feature type="compositionally biased region" description="Basic and acidic residues" evidence="4">
    <location>
        <begin position="451"/>
        <end position="465"/>
    </location>
</feature>
<sequence length="1745" mass="185139">MSSLRLALKQSLEESGGGPLFSGNGDKKKRKKKKTGNLPGGESSLAQASSQQQSQQQQQQQQQHRRGKSASSKRKRGRPRKHGRAGEKGRKPQASTLETSTKTNKATAGEREGDDLSSGHSEHEFTGSEDEETDYDDDSDVDEDDYDDDVDDSEVDDEEEGARRNRRRSLDRRRKVGDEEEDDDDDLDMEDEPMPSDDDEAGGGKPPLSRDRSSVAPLSLSAPASEAASAALEHLRKEDATAKASETAGAAATTTATTGRTGRDALGGSETTASDVAQTGSQNRKEHEHQTDATGGSTATGDGNKNAEASAQPAPSGEGTAEDSMEALKKKKLSKLKKKQEKDSAAHKIQNQWKKKARDLTGQKQAEAATLPALGNGSSTAAAETKNAAAAAGTGTPAGSAETASPADVEMPQTESSRPLSAEETKGVPDTSADASTLDPNSNRGVPPPSSDKRDSESGDGKDGDAAASASAPRADKDGTSAEGPDKTNGGSRDAKTSGESPAAPAKAIAAGDGGGASGAESDGELPPRQEEDADRATKKKKKNKNKDSAASAKTSEGSGIVPAPTREVVFWGKQMPQKRARKAIEVGMRVKVRFATNATRIRKDGRRVSKKIFYGGKVTAKSALGSKIKIKYDDGTSEVSKFPDKDVVVDAVGNGEHAVPAGDFLPPEDDDNIQNGNENENKRGETEAEAEGATAAATTTGGIPRPEGPPPASSKPSAEEEKNPGETASSEDAAIEDGEVEETKDTQAAEPAKTAADSAPVTPRREATDAKAKEGKAPSDEPMAPAFSPEEGELSPGITFAKNGETDSQQPQPQQPSLAFSAQSKPVPFSPEAAPQPPQAEKDDHPPAAGPPKDQDQAPTALSTGEGGAGQQQPPSERPAAAKPKTGKKLSIRIPGLASITKALTPKAVPLAASADGATNPLAAAGDSSAKAAAKAPGDGSGLPGATEKASGKRKRESPASAPAGDASAEPATVAEPSTKRRIKVVLGKTGLGGSSSNTAAPAALEAQETPASGEPSVSLAAGSKKDAAVEEAPLAPPAVQPPAAEPKKKKKKADRAKSPRPLSPLPRAGEAETAQPEASKEKAQAGSSRAGATEKKSRDDGQASAKATGNDPAVLPAEAAAHRSGRKAAVDAKEKMSAKQKAKKEKEDAPPPESGKKKKKRRRQEDTEELKLDSDNEPNEWVQCDSCKKWRVLPDNVRASSLPDQWYCHMNIYDKKRNNCQAPEQNNKEVLKERKERKRRLKLKKKARREAELAESQQPQQQQGKKGKQQQQQLSGQDDEVAAASAPPSKKKAKLEKLNADKQTPRSTSPKPTGKTVKSKGSESKKAIAEAKRNAAESGKKSKVKSDDGVNPTDSGSDTKKETKKKGKKAKKEAQESSHSQDAETGADGKKRKRGRPARNQAIASGTSSPNAGFVEDQADEDNVEWVQCDKCQKWRKLPPHISSDELPDVWNCAMNTWNPDSASCEAAEDKTDAQHQEINGTSEWQLRQTHAGKYSYRQMIFGAAARKPNRPPSERARAAESLFVAQSTDEENPVPTTQYTKSSVFLPRVSNFNKNNATEEKALGIFDILKNSNLWDELRRMDPNPPKVLSTACGNIPGYPASTKMIKTYDSLTVEVKHAMQDAVLQTLEFGCLSSDEVVAKAQWFPFETSVVRAYCNPDIIVHTLLDLVRDGLVETNAVRNPFLPLSEWVPRYRRVGTRRAIEAVEAIKASRCIKISKPWKQRGTPKSALEEWVTGAGPQRS</sequence>
<keyword evidence="1" id="KW-0479">Metal-binding</keyword>
<feature type="compositionally biased region" description="Low complexity" evidence="4">
    <location>
        <begin position="960"/>
        <end position="973"/>
    </location>
</feature>
<feature type="compositionally biased region" description="Basic residues" evidence="4">
    <location>
        <begin position="329"/>
        <end position="339"/>
    </location>
</feature>
<feature type="compositionally biased region" description="Low complexity" evidence="4">
    <location>
        <begin position="692"/>
        <end position="706"/>
    </location>
</feature>
<feature type="compositionally biased region" description="Low complexity" evidence="4">
    <location>
        <begin position="1256"/>
        <end position="1290"/>
    </location>
</feature>
<feature type="compositionally biased region" description="Basic and acidic residues" evidence="4">
    <location>
        <begin position="1094"/>
        <end position="1103"/>
    </location>
</feature>
<dbReference type="Proteomes" id="UP000291116">
    <property type="component" value="Unassembled WGS sequence"/>
</dbReference>
<evidence type="ECO:0000256" key="4">
    <source>
        <dbReference type="SAM" id="MobiDB-lite"/>
    </source>
</evidence>
<feature type="compositionally biased region" description="Basic and acidic residues" evidence="4">
    <location>
        <begin position="1165"/>
        <end position="1176"/>
    </location>
</feature>
<feature type="region of interest" description="Disordered" evidence="4">
    <location>
        <begin position="919"/>
        <end position="1188"/>
    </location>
</feature>
<feature type="compositionally biased region" description="Basic and acidic residues" evidence="4">
    <location>
        <begin position="764"/>
        <end position="780"/>
    </location>
</feature>
<feature type="compositionally biased region" description="Basic residues" evidence="4">
    <location>
        <begin position="1364"/>
        <end position="1373"/>
    </location>
</feature>
<feature type="compositionally biased region" description="Basic and acidic residues" evidence="4">
    <location>
        <begin position="474"/>
        <end position="486"/>
    </location>
</feature>
<feature type="compositionally biased region" description="Polar residues" evidence="4">
    <location>
        <begin position="93"/>
        <end position="106"/>
    </location>
</feature>
<evidence type="ECO:0000256" key="3">
    <source>
        <dbReference type="ARBA" id="ARBA00022833"/>
    </source>
</evidence>
<dbReference type="GO" id="GO:0008270">
    <property type="term" value="F:zinc ion binding"/>
    <property type="evidence" value="ECO:0007669"/>
    <property type="project" value="UniProtKB-KW"/>
</dbReference>
<feature type="compositionally biased region" description="Basic and acidic residues" evidence="4">
    <location>
        <begin position="1374"/>
        <end position="1384"/>
    </location>
</feature>
<feature type="compositionally biased region" description="Low complexity" evidence="4">
    <location>
        <begin position="378"/>
        <end position="405"/>
    </location>
</feature>